<reference evidence="1" key="2">
    <citation type="journal article" date="2021" name="Front. Microbiol.">
        <title>Comprehensive Comparative Genomics and Phenotyping of Methylobacterium Species.</title>
        <authorList>
            <person name="Alessa O."/>
            <person name="Ogura Y."/>
            <person name="Fujitani Y."/>
            <person name="Takami H."/>
            <person name="Hayashi T."/>
            <person name="Sahin N."/>
            <person name="Tani A."/>
        </authorList>
    </citation>
    <scope>NUCLEOTIDE SEQUENCE</scope>
    <source>
        <strain evidence="1">DSM 22415</strain>
    </source>
</reference>
<keyword evidence="2" id="KW-0547">Nucleotide-binding</keyword>
<dbReference type="AlphaFoldDB" id="A0A564G3C8"/>
<sequence length="89" mass="9363">MRARGGTVIIVAHRPSALAAVNRVLFMADGRVRAFGPKDEVLSALKRPAAAASARLPRVEGKERPPSERPVPLRVVADAEGALSEGARA</sequence>
<dbReference type="InterPro" id="IPR027417">
    <property type="entry name" value="P-loop_NTPase"/>
</dbReference>
<dbReference type="GO" id="GO:0005524">
    <property type="term" value="F:ATP binding"/>
    <property type="evidence" value="ECO:0007669"/>
    <property type="project" value="UniProtKB-KW"/>
</dbReference>
<evidence type="ECO:0000313" key="2">
    <source>
        <dbReference type="EMBL" id="VUF14486.1"/>
    </source>
</evidence>
<evidence type="ECO:0000313" key="4">
    <source>
        <dbReference type="Proteomes" id="UP001055303"/>
    </source>
</evidence>
<dbReference type="Proteomes" id="UP001055303">
    <property type="component" value="Unassembled WGS sequence"/>
</dbReference>
<dbReference type="EMBL" id="BPQI01000016">
    <property type="protein sequence ID" value="GJD54893.1"/>
    <property type="molecule type" value="Genomic_DNA"/>
</dbReference>
<accession>A0A564G3C8</accession>
<dbReference type="Proteomes" id="UP000401717">
    <property type="component" value="Unassembled WGS sequence"/>
</dbReference>
<keyword evidence="4" id="KW-1185">Reference proteome</keyword>
<evidence type="ECO:0000313" key="1">
    <source>
        <dbReference type="EMBL" id="GJD54893.1"/>
    </source>
</evidence>
<name>A0A564G3C8_9HYPH</name>
<gene>
    <name evidence="2" type="primary">prsD_5</name>
    <name evidence="1" type="ORF">IFDJLNFL_0772</name>
    <name evidence="2" type="ORF">MTDSW087_04211</name>
</gene>
<dbReference type="EMBL" id="CABFVH010000034">
    <property type="protein sequence ID" value="VUF14486.1"/>
    <property type="molecule type" value="Genomic_DNA"/>
</dbReference>
<keyword evidence="2" id="KW-0067">ATP-binding</keyword>
<organism evidence="2 3">
    <name type="scientific">Methylobacterium dankookense</name>
    <dbReference type="NCBI Taxonomy" id="560405"/>
    <lineage>
        <taxon>Bacteria</taxon>
        <taxon>Pseudomonadati</taxon>
        <taxon>Pseudomonadota</taxon>
        <taxon>Alphaproteobacteria</taxon>
        <taxon>Hyphomicrobiales</taxon>
        <taxon>Methylobacteriaceae</taxon>
        <taxon>Methylobacterium</taxon>
    </lineage>
</organism>
<evidence type="ECO:0000313" key="3">
    <source>
        <dbReference type="Proteomes" id="UP000401717"/>
    </source>
</evidence>
<reference evidence="1" key="3">
    <citation type="submission" date="2021-08" db="EMBL/GenBank/DDBJ databases">
        <authorList>
            <person name="Tani A."/>
            <person name="Ola A."/>
            <person name="Ogura Y."/>
            <person name="Katsura K."/>
            <person name="Hayashi T."/>
        </authorList>
    </citation>
    <scope>NUCLEOTIDE SEQUENCE</scope>
    <source>
        <strain evidence="1">DSM 22415</strain>
    </source>
</reference>
<reference evidence="2 3" key="1">
    <citation type="submission" date="2019-06" db="EMBL/GenBank/DDBJ databases">
        <authorList>
            <person name="Rodrigo-Torres L."/>
            <person name="Arahal R. D."/>
            <person name="Lucena T."/>
        </authorList>
    </citation>
    <scope>NUCLEOTIDE SEQUENCE [LARGE SCALE GENOMIC DNA]</scope>
    <source>
        <strain evidence="2 3">SW08-7</strain>
    </source>
</reference>
<protein>
    <submittedName>
        <fullName evidence="2">Type I secretion system ATP-binding protein PrsD</fullName>
    </submittedName>
</protein>
<dbReference type="SUPFAM" id="SSF52540">
    <property type="entry name" value="P-loop containing nucleoside triphosphate hydrolases"/>
    <property type="match status" value="1"/>
</dbReference>
<dbReference type="Gene3D" id="3.40.50.300">
    <property type="entry name" value="P-loop containing nucleotide triphosphate hydrolases"/>
    <property type="match status" value="1"/>
</dbReference>
<proteinExistence type="predicted"/>